<evidence type="ECO:0008006" key="3">
    <source>
        <dbReference type="Google" id="ProtNLM"/>
    </source>
</evidence>
<organism evidence="1 2">
    <name type="scientific">candidate division LCP-89 bacterium B3_LCP</name>
    <dbReference type="NCBI Taxonomy" id="2012998"/>
    <lineage>
        <taxon>Bacteria</taxon>
        <taxon>Pseudomonadati</taxon>
        <taxon>Bacteria division LCP-89</taxon>
    </lineage>
</organism>
<dbReference type="AlphaFoldDB" id="A0A532V5N7"/>
<dbReference type="PANTHER" id="PTHR30632">
    <property type="entry name" value="MOLYBDATE-BINDING PERIPLASMIC PROTEIN"/>
    <property type="match status" value="1"/>
</dbReference>
<dbReference type="Proteomes" id="UP000319619">
    <property type="component" value="Unassembled WGS sequence"/>
</dbReference>
<dbReference type="InterPro" id="IPR050682">
    <property type="entry name" value="ModA/WtpA"/>
</dbReference>
<protein>
    <recommendedName>
        <fullName evidence="3">Molybdate ABC transporter substrate-binding protein</fullName>
    </recommendedName>
</protein>
<dbReference type="SUPFAM" id="SSF53850">
    <property type="entry name" value="Periplasmic binding protein-like II"/>
    <property type="match status" value="1"/>
</dbReference>
<dbReference type="PROSITE" id="PS51257">
    <property type="entry name" value="PROKAR_LIPOPROTEIN"/>
    <property type="match status" value="1"/>
</dbReference>
<dbReference type="Pfam" id="PF13531">
    <property type="entry name" value="SBP_bac_11"/>
    <property type="match status" value="1"/>
</dbReference>
<dbReference type="GO" id="GO:0015689">
    <property type="term" value="P:molybdate ion transport"/>
    <property type="evidence" value="ECO:0007669"/>
    <property type="project" value="TreeGrafter"/>
</dbReference>
<name>A0A532V5N7_UNCL8</name>
<dbReference type="Gene3D" id="3.40.190.10">
    <property type="entry name" value="Periplasmic binding protein-like II"/>
    <property type="match status" value="2"/>
</dbReference>
<evidence type="ECO:0000313" key="2">
    <source>
        <dbReference type="Proteomes" id="UP000319619"/>
    </source>
</evidence>
<comment type="caution">
    <text evidence="1">The sequence shown here is derived from an EMBL/GenBank/DDBJ whole genome shotgun (WGS) entry which is preliminary data.</text>
</comment>
<gene>
    <name evidence="1" type="ORF">CEE37_02175</name>
</gene>
<proteinExistence type="predicted"/>
<dbReference type="EMBL" id="NJBN01000001">
    <property type="protein sequence ID" value="TKJ42515.1"/>
    <property type="molecule type" value="Genomic_DNA"/>
</dbReference>
<evidence type="ECO:0000313" key="1">
    <source>
        <dbReference type="EMBL" id="TKJ42515.1"/>
    </source>
</evidence>
<accession>A0A532V5N7</accession>
<dbReference type="GO" id="GO:0030973">
    <property type="term" value="F:molybdate ion binding"/>
    <property type="evidence" value="ECO:0007669"/>
    <property type="project" value="TreeGrafter"/>
</dbReference>
<sequence length="285" mass="31181">MKVSRICRIAFLIITGLSAIFFISCSPEGESRNATSGGNEVFVKADISLEPALLDLAQDYQYIASVTVRFDFASAAEILNTSADDSVDVYIFPNDHLTDPAREQNLADTTAAITLAYTVPCLIVSRINPVMVSNLTDLLDEQIRIGIVDPDTDILGLFSLEIFQNANLYDEISHRLIPIEASAIVLADKVSVNELDAAICWTMAYNWNPESFEIVLLMPSEIPRVAAVTAVRAAVPADSSSADRLMTYLKSDRCLAVFRDWGYLITESDIDMYAPAAKVGGKPEN</sequence>
<dbReference type="PANTHER" id="PTHR30632:SF0">
    <property type="entry name" value="SULFATE-BINDING PROTEIN"/>
    <property type="match status" value="1"/>
</dbReference>
<reference evidence="1 2" key="1">
    <citation type="submission" date="2017-06" db="EMBL/GenBank/DDBJ databases">
        <title>Novel microbial phyla capable of carbon fixation and sulfur reduction in deep-sea sediments.</title>
        <authorList>
            <person name="Huang J."/>
            <person name="Baker B."/>
            <person name="Wang Y."/>
        </authorList>
    </citation>
    <scope>NUCLEOTIDE SEQUENCE [LARGE SCALE GENOMIC DNA]</scope>
    <source>
        <strain evidence="1">B3_LCP</strain>
    </source>
</reference>